<feature type="transmembrane region" description="Helical" evidence="1">
    <location>
        <begin position="87"/>
        <end position="105"/>
    </location>
</feature>
<evidence type="ECO:0000313" key="3">
    <source>
        <dbReference type="Proteomes" id="UP001439008"/>
    </source>
</evidence>
<name>A0ABV2AUL9_9EUKA</name>
<keyword evidence="1" id="KW-0472">Membrane</keyword>
<accession>A0ABV2AUL9</accession>
<keyword evidence="1" id="KW-1133">Transmembrane helix</keyword>
<feature type="transmembrane region" description="Helical" evidence="1">
    <location>
        <begin position="54"/>
        <end position="75"/>
    </location>
</feature>
<protein>
    <submittedName>
        <fullName evidence="2">Uncharacterized protein</fullName>
    </submittedName>
</protein>
<evidence type="ECO:0000313" key="2">
    <source>
        <dbReference type="EMBL" id="MES1923126.1"/>
    </source>
</evidence>
<keyword evidence="3" id="KW-1185">Reference proteome</keyword>
<organism evidence="2 3">
    <name type="scientific">Bonamia ostreae</name>
    <dbReference type="NCBI Taxonomy" id="126728"/>
    <lineage>
        <taxon>Eukaryota</taxon>
        <taxon>Sar</taxon>
        <taxon>Rhizaria</taxon>
        <taxon>Endomyxa</taxon>
        <taxon>Ascetosporea</taxon>
        <taxon>Haplosporida</taxon>
        <taxon>Bonamia</taxon>
    </lineage>
</organism>
<feature type="transmembrane region" description="Helical" evidence="1">
    <location>
        <begin position="18"/>
        <end position="42"/>
    </location>
</feature>
<reference evidence="2 3" key="1">
    <citation type="journal article" date="2024" name="BMC Biol.">
        <title>Comparative genomics of Ascetosporea gives new insight into the evolutionary basis for animal parasitism in Rhizaria.</title>
        <authorList>
            <person name="Hiltunen Thoren M."/>
            <person name="Onut-Brannstrom I."/>
            <person name="Alfjorden A."/>
            <person name="Peckova H."/>
            <person name="Swords F."/>
            <person name="Hooper C."/>
            <person name="Holzer A.S."/>
            <person name="Bass D."/>
            <person name="Burki F."/>
        </authorList>
    </citation>
    <scope>NUCLEOTIDE SEQUENCE [LARGE SCALE GENOMIC DNA]</scope>
    <source>
        <strain evidence="2">20-A016</strain>
    </source>
</reference>
<gene>
    <name evidence="2" type="ORF">MHBO_004668</name>
</gene>
<sequence length="120" mass="14211">MISEWSDYIQDFSREKKILLVAAILGYLSQVISLFLGITGYYKYRSFIEYINKAFAIFPIYLFFNYNLTLFAIFYSMRESKSEMKRAIPSFFIFPLSFTVLQSGFVDYLSDRFNQQRLSG</sequence>
<dbReference type="EMBL" id="JBDODL010004778">
    <property type="protein sequence ID" value="MES1923126.1"/>
    <property type="molecule type" value="Genomic_DNA"/>
</dbReference>
<dbReference type="Proteomes" id="UP001439008">
    <property type="component" value="Unassembled WGS sequence"/>
</dbReference>
<proteinExistence type="predicted"/>
<comment type="caution">
    <text evidence="2">The sequence shown here is derived from an EMBL/GenBank/DDBJ whole genome shotgun (WGS) entry which is preliminary data.</text>
</comment>
<keyword evidence="1" id="KW-0812">Transmembrane</keyword>
<evidence type="ECO:0000256" key="1">
    <source>
        <dbReference type="SAM" id="Phobius"/>
    </source>
</evidence>